<dbReference type="GO" id="GO:0005975">
    <property type="term" value="P:carbohydrate metabolic process"/>
    <property type="evidence" value="ECO:0007669"/>
    <property type="project" value="InterPro"/>
</dbReference>
<evidence type="ECO:0000313" key="2">
    <source>
        <dbReference type="EMBL" id="AEP31075.1"/>
    </source>
</evidence>
<dbReference type="Gene3D" id="3.20.20.370">
    <property type="entry name" value="Glycoside hydrolase/deacetylase"/>
    <property type="match status" value="1"/>
</dbReference>
<sequence>MLKKITIVMLLMCVSLLVDAAQQLPKSGSEKSSIALTKSAKANLERAQQVKQYPSFKQKKAQIAIIIDDIGNKRADAAAFALPEKVTFSILPHTSFSTQFSTYSYHQGREVMLHMPMESLHGEALGDGALLASMYPNEVERALLLALESVPHAIGVNNHMGSKLTQITLQMNAVMDVLNNNKLYFIDSRTTKFTKAHQIAQQHGVATAQRHVFLDHYANEAFLEKQFEQLVRKARRNGAVIGIAHPYEISIAFLKKKLANLPDDVELITVSEFLSLGGEDISDSFEQPRLANRSIQTTTDIAPE</sequence>
<reference evidence="2 3" key="1">
    <citation type="journal article" date="2011" name="J. Bacteriol.">
        <title>Complete genome sequence of seawater bacterium Glaciecola nitratireducens FR1064T.</title>
        <authorList>
            <person name="Bian F."/>
            <person name="Qin Q.L."/>
            <person name="Xie B.B."/>
            <person name="Shu Y.L."/>
            <person name="Zhang X.Y."/>
            <person name="Yu Y."/>
            <person name="Chen B."/>
            <person name="Chen X.L."/>
            <person name="Zhou B.C."/>
            <person name="Zhang Y.Z."/>
        </authorList>
    </citation>
    <scope>NUCLEOTIDE SEQUENCE [LARGE SCALE GENOMIC DNA]</scope>
    <source>
        <strain evidence="3">JCM 12485 / KCTC 12276 / FR1064</strain>
    </source>
</reference>
<dbReference type="PANTHER" id="PTHR30105">
    <property type="entry name" value="UNCHARACTERIZED YIBQ-RELATED"/>
    <property type="match status" value="1"/>
</dbReference>
<evidence type="ECO:0000256" key="1">
    <source>
        <dbReference type="SAM" id="SignalP"/>
    </source>
</evidence>
<dbReference type="HOGENOM" id="CLU_041643_2_1_6"/>
<dbReference type="KEGG" id="gni:GNIT_2979"/>
<keyword evidence="3" id="KW-1185">Reference proteome</keyword>
<dbReference type="SUPFAM" id="SSF88713">
    <property type="entry name" value="Glycoside hydrolase/deacetylase"/>
    <property type="match status" value="1"/>
</dbReference>
<dbReference type="InterPro" id="IPR006837">
    <property type="entry name" value="Divergent_DAC"/>
</dbReference>
<protein>
    <recommendedName>
        <fullName evidence="4">Divergent polysaccharide deacetylase family protein</fullName>
    </recommendedName>
</protein>
<dbReference type="STRING" id="1085623.GNIT_2979"/>
<gene>
    <name evidence="2" type="ordered locus">GNIT_2979</name>
</gene>
<dbReference type="eggNOG" id="COG2861">
    <property type="taxonomic scope" value="Bacteria"/>
</dbReference>
<dbReference type="AlphaFoldDB" id="G4QDP6"/>
<feature type="chain" id="PRO_5003467158" description="Divergent polysaccharide deacetylase family protein" evidence="1">
    <location>
        <begin position="21"/>
        <end position="304"/>
    </location>
</feature>
<dbReference type="EMBL" id="CP003060">
    <property type="protein sequence ID" value="AEP31075.1"/>
    <property type="molecule type" value="Genomic_DNA"/>
</dbReference>
<name>G4QDP6_GLANF</name>
<dbReference type="Proteomes" id="UP000009282">
    <property type="component" value="Chromosome"/>
</dbReference>
<accession>G4QDP6</accession>
<dbReference type="RefSeq" id="WP_014109947.1">
    <property type="nucleotide sequence ID" value="NC_016041.1"/>
</dbReference>
<dbReference type="CDD" id="cd10936">
    <property type="entry name" value="CE4_DAC2"/>
    <property type="match status" value="1"/>
</dbReference>
<evidence type="ECO:0008006" key="4">
    <source>
        <dbReference type="Google" id="ProtNLM"/>
    </source>
</evidence>
<dbReference type="Pfam" id="PF04748">
    <property type="entry name" value="Polysacc_deac_2"/>
    <property type="match status" value="1"/>
</dbReference>
<dbReference type="InterPro" id="IPR011330">
    <property type="entry name" value="Glyco_hydro/deAcase_b/a-brl"/>
</dbReference>
<keyword evidence="1" id="KW-0732">Signal</keyword>
<feature type="signal peptide" evidence="1">
    <location>
        <begin position="1"/>
        <end position="20"/>
    </location>
</feature>
<proteinExistence type="predicted"/>
<evidence type="ECO:0000313" key="3">
    <source>
        <dbReference type="Proteomes" id="UP000009282"/>
    </source>
</evidence>
<dbReference type="PANTHER" id="PTHR30105:SF2">
    <property type="entry name" value="DIVERGENT POLYSACCHARIDE DEACETYLASE SUPERFAMILY"/>
    <property type="match status" value="1"/>
</dbReference>
<organism evidence="2 3">
    <name type="scientific">Glaciecola nitratireducens (strain JCM 12485 / KCTC 12276 / FR1064)</name>
    <dbReference type="NCBI Taxonomy" id="1085623"/>
    <lineage>
        <taxon>Bacteria</taxon>
        <taxon>Pseudomonadati</taxon>
        <taxon>Pseudomonadota</taxon>
        <taxon>Gammaproteobacteria</taxon>
        <taxon>Alteromonadales</taxon>
        <taxon>Alteromonadaceae</taxon>
        <taxon>Brumicola</taxon>
    </lineage>
</organism>